<evidence type="ECO:0000313" key="2">
    <source>
        <dbReference type="Proteomes" id="UP000284333"/>
    </source>
</evidence>
<keyword evidence="2" id="KW-1185">Reference proteome</keyword>
<protein>
    <recommendedName>
        <fullName evidence="3">Phage tail protein</fullName>
    </recommendedName>
</protein>
<reference evidence="1 2" key="1">
    <citation type="submission" date="2018-11" db="EMBL/GenBank/DDBJ databases">
        <title>Rhodococcus spongicola sp. nov. and Rhodococcus xishaensis sp. nov. from marine sponges.</title>
        <authorList>
            <person name="Li L."/>
            <person name="Lin H.W."/>
        </authorList>
    </citation>
    <scope>NUCLEOTIDE SEQUENCE [LARGE SCALE GENOMIC DNA]</scope>
    <source>
        <strain evidence="1 2">LHW50502</strain>
    </source>
</reference>
<dbReference type="RefSeq" id="WP_127945156.1">
    <property type="nucleotide sequence ID" value="NZ_RKLN01000001.1"/>
</dbReference>
<proteinExistence type="predicted"/>
<dbReference type="EMBL" id="RKLN01000001">
    <property type="protein sequence ID" value="RVW06226.1"/>
    <property type="molecule type" value="Genomic_DNA"/>
</dbReference>
<dbReference type="AlphaFoldDB" id="A0A3S3AQU0"/>
<comment type="caution">
    <text evidence="1">The sequence shown here is derived from an EMBL/GenBank/DDBJ whole genome shotgun (WGS) entry which is preliminary data.</text>
</comment>
<accession>A0A3S3AQU0</accession>
<gene>
    <name evidence="1" type="ORF">EF834_01865</name>
</gene>
<sequence length="185" mass="19954">MAAAVNADAAHIWDEAEVYLIDASEVTDIAALVPAGTDVELDITWLQGFVGLLDAGKGIPVNPSVEITHYDGYGHARYRSKAKKGTVATGFTALEDNAVTRKVVLPGSTEGKVGAPKNLRFYTCYVSRDEDIATEILISTRPALIELTSHSGKVEGTNESYEFTVHHANDSDGDVFFRVDQPETP</sequence>
<name>A0A3S3AQU0_9NOCA</name>
<organism evidence="1 2">
    <name type="scientific">Rhodococcus spongiicola</name>
    <dbReference type="NCBI Taxonomy" id="2487352"/>
    <lineage>
        <taxon>Bacteria</taxon>
        <taxon>Bacillati</taxon>
        <taxon>Actinomycetota</taxon>
        <taxon>Actinomycetes</taxon>
        <taxon>Mycobacteriales</taxon>
        <taxon>Nocardiaceae</taxon>
        <taxon>Rhodococcus</taxon>
    </lineage>
</organism>
<dbReference type="OrthoDB" id="4461286at2"/>
<dbReference type="Proteomes" id="UP000284333">
    <property type="component" value="Unassembled WGS sequence"/>
</dbReference>
<evidence type="ECO:0008006" key="3">
    <source>
        <dbReference type="Google" id="ProtNLM"/>
    </source>
</evidence>
<evidence type="ECO:0000313" key="1">
    <source>
        <dbReference type="EMBL" id="RVW06226.1"/>
    </source>
</evidence>